<evidence type="ECO:0000313" key="2">
    <source>
        <dbReference type="Proteomes" id="UP000095283"/>
    </source>
</evidence>
<sequence>MSRKYSLASDITEENPLSSAEGCLFVCVYMFCVILLICLYEYLMPTLEVDDGNNKNDLKNKMKDKTNIVNNGKYEILCCKLLKQGFNSFSSTPNFDYL</sequence>
<proteinExistence type="predicted"/>
<reference evidence="3" key="1">
    <citation type="submission" date="2016-11" db="UniProtKB">
        <authorList>
            <consortium name="WormBaseParasite"/>
        </authorList>
    </citation>
    <scope>IDENTIFICATION</scope>
</reference>
<dbReference type="AlphaFoldDB" id="A0A1I7WXV3"/>
<evidence type="ECO:0000256" key="1">
    <source>
        <dbReference type="SAM" id="Phobius"/>
    </source>
</evidence>
<dbReference type="WBParaSite" id="Hba_09979">
    <property type="protein sequence ID" value="Hba_09979"/>
    <property type="gene ID" value="Hba_09979"/>
</dbReference>
<organism evidence="2 3">
    <name type="scientific">Heterorhabditis bacteriophora</name>
    <name type="common">Entomopathogenic nematode worm</name>
    <dbReference type="NCBI Taxonomy" id="37862"/>
    <lineage>
        <taxon>Eukaryota</taxon>
        <taxon>Metazoa</taxon>
        <taxon>Ecdysozoa</taxon>
        <taxon>Nematoda</taxon>
        <taxon>Chromadorea</taxon>
        <taxon>Rhabditida</taxon>
        <taxon>Rhabditina</taxon>
        <taxon>Rhabditomorpha</taxon>
        <taxon>Strongyloidea</taxon>
        <taxon>Heterorhabditidae</taxon>
        <taxon>Heterorhabditis</taxon>
    </lineage>
</organism>
<keyword evidence="1" id="KW-0472">Membrane</keyword>
<accession>A0A1I7WXV3</accession>
<dbReference type="Proteomes" id="UP000095283">
    <property type="component" value="Unplaced"/>
</dbReference>
<protein>
    <submittedName>
        <fullName evidence="3">PIR Superfamily Protein</fullName>
    </submittedName>
</protein>
<keyword evidence="1" id="KW-1133">Transmembrane helix</keyword>
<name>A0A1I7WXV3_HETBA</name>
<keyword evidence="2" id="KW-1185">Reference proteome</keyword>
<keyword evidence="1" id="KW-0812">Transmembrane</keyword>
<feature type="transmembrane region" description="Helical" evidence="1">
    <location>
        <begin position="21"/>
        <end position="43"/>
    </location>
</feature>
<evidence type="ECO:0000313" key="3">
    <source>
        <dbReference type="WBParaSite" id="Hba_09979"/>
    </source>
</evidence>